<organism evidence="1 2">
    <name type="scientific">Pseudolactococcus insecticola</name>
    <dbReference type="NCBI Taxonomy" id="2709158"/>
    <lineage>
        <taxon>Bacteria</taxon>
        <taxon>Bacillati</taxon>
        <taxon>Bacillota</taxon>
        <taxon>Bacilli</taxon>
        <taxon>Lactobacillales</taxon>
        <taxon>Streptococcaceae</taxon>
        <taxon>Pseudolactococcus</taxon>
    </lineage>
</organism>
<dbReference type="AlphaFoldDB" id="A0A6A0B735"/>
<dbReference type="EMBL" id="BLLH01000011">
    <property type="protein sequence ID" value="GFH41239.1"/>
    <property type="molecule type" value="Genomic_DNA"/>
</dbReference>
<dbReference type="Proteomes" id="UP000475928">
    <property type="component" value="Unassembled WGS sequence"/>
</dbReference>
<protein>
    <submittedName>
        <fullName evidence="1">Uncharacterized protein</fullName>
    </submittedName>
</protein>
<evidence type="ECO:0000313" key="2">
    <source>
        <dbReference type="Proteomes" id="UP000475928"/>
    </source>
</evidence>
<dbReference type="RefSeq" id="WP_172357511.1">
    <property type="nucleotide sequence ID" value="NZ_BLLH01000011.1"/>
</dbReference>
<name>A0A6A0B735_9LACT</name>
<comment type="caution">
    <text evidence="1">The sequence shown here is derived from an EMBL/GenBank/DDBJ whole genome shotgun (WGS) entry which is preliminary data.</text>
</comment>
<keyword evidence="2" id="KW-1185">Reference proteome</keyword>
<gene>
    <name evidence="1" type="ORF">Hs20B_16370</name>
</gene>
<reference evidence="1 2" key="1">
    <citation type="submission" date="2020-02" db="EMBL/GenBank/DDBJ databases">
        <title>Draft genome sequence of Lactococcus sp. Hs20B0-1.</title>
        <authorList>
            <person name="Noda S."/>
            <person name="Yuki M."/>
            <person name="Ohkuma M."/>
        </authorList>
    </citation>
    <scope>NUCLEOTIDE SEQUENCE [LARGE SCALE GENOMIC DNA]</scope>
    <source>
        <strain evidence="1 2">Hs20B0-1</strain>
    </source>
</reference>
<sequence>MFFRKKIKETTSESSSISNVVKHNFKPIPTEINITISKNNSGKEFVEVIVEHMSDNMSEPEKYTYLANIFKDIHDDFSRKGARDCPTERNHLRII</sequence>
<proteinExistence type="predicted"/>
<accession>A0A6A0B735</accession>
<evidence type="ECO:0000313" key="1">
    <source>
        <dbReference type="EMBL" id="GFH41239.1"/>
    </source>
</evidence>